<protein>
    <submittedName>
        <fullName evidence="1">REDY-like protein HapK</fullName>
    </submittedName>
</protein>
<sequence>MSPTRTEATMRRMLVFFSLKPETDPKAYEEWARTVDIPEVNAFDSVASFTVHRCASTVGDKPSPHDYVEILDVSDPQAFDEDLVSDTMKALARDFAQYAEPPAFVWTEPL</sequence>
<organism evidence="1 2">
    <name type="scientific">Roseitalea porphyridii</name>
    <dbReference type="NCBI Taxonomy" id="1852022"/>
    <lineage>
        <taxon>Bacteria</taxon>
        <taxon>Pseudomonadati</taxon>
        <taxon>Pseudomonadota</taxon>
        <taxon>Alphaproteobacteria</taxon>
        <taxon>Hyphomicrobiales</taxon>
        <taxon>Ahrensiaceae</taxon>
        <taxon>Roseitalea</taxon>
    </lineage>
</organism>
<evidence type="ECO:0000313" key="2">
    <source>
        <dbReference type="Proteomes" id="UP000293719"/>
    </source>
</evidence>
<dbReference type="EMBL" id="CP036532">
    <property type="protein sequence ID" value="QBK31847.1"/>
    <property type="molecule type" value="Genomic_DNA"/>
</dbReference>
<accession>A0A4P6V2Y4</accession>
<dbReference type="Gene3D" id="3.30.70.100">
    <property type="match status" value="1"/>
</dbReference>
<dbReference type="SUPFAM" id="SSF54909">
    <property type="entry name" value="Dimeric alpha+beta barrel"/>
    <property type="match status" value="1"/>
</dbReference>
<dbReference type="KEGG" id="rpod:E0E05_15300"/>
<dbReference type="Pfam" id="PF11639">
    <property type="entry name" value="HapK"/>
    <property type="match status" value="1"/>
</dbReference>
<proteinExistence type="predicted"/>
<gene>
    <name evidence="1" type="ORF">E0E05_15300</name>
</gene>
<dbReference type="InterPro" id="IPR021667">
    <property type="entry name" value="HapK"/>
</dbReference>
<dbReference type="AlphaFoldDB" id="A0A4P6V2Y4"/>
<dbReference type="InterPro" id="IPR011008">
    <property type="entry name" value="Dimeric_a/b-barrel"/>
</dbReference>
<reference evidence="1 2" key="1">
    <citation type="journal article" date="2017" name="Int. J. Syst. Evol. Microbiol.">
        <title>Roseitalea porphyridii gen. nov., sp. nov., isolated from a red alga, and reclassification of Hoeflea suaedae Chung et al. 2013 as Pseudohoeflea suaedae gen. nov., comb. nov.</title>
        <authorList>
            <person name="Hyeon J.W."/>
            <person name="Jeong S.E."/>
            <person name="Baek K."/>
            <person name="Jeon C.O."/>
        </authorList>
    </citation>
    <scope>NUCLEOTIDE SEQUENCE [LARGE SCALE GENOMIC DNA]</scope>
    <source>
        <strain evidence="1 2">MA7-20</strain>
    </source>
</reference>
<evidence type="ECO:0000313" key="1">
    <source>
        <dbReference type="EMBL" id="QBK31847.1"/>
    </source>
</evidence>
<dbReference type="Proteomes" id="UP000293719">
    <property type="component" value="Chromosome"/>
</dbReference>
<keyword evidence="2" id="KW-1185">Reference proteome</keyword>
<name>A0A4P6V2Y4_9HYPH</name>